<dbReference type="Pfam" id="PF02358">
    <property type="entry name" value="Trehalose_PPase"/>
    <property type="match status" value="1"/>
</dbReference>
<protein>
    <recommendedName>
        <fullName evidence="7">Trehalose 6-phosphate phosphatase</fullName>
        <ecNumber evidence="7">3.1.3.12</ecNumber>
    </recommendedName>
</protein>
<evidence type="ECO:0000256" key="2">
    <source>
        <dbReference type="ARBA" id="ARBA00001968"/>
    </source>
</evidence>
<dbReference type="InterPro" id="IPR036412">
    <property type="entry name" value="HAD-like_sf"/>
</dbReference>
<comment type="function">
    <text evidence="6">Removes the phosphate from trehalose 6-phosphate to produce free trehalose. Trehalose accumulation in plant may improve abiotic stress tolerance.</text>
</comment>
<dbReference type="Proteomes" id="UP000295252">
    <property type="component" value="Chromosome IV"/>
</dbReference>
<dbReference type="CDD" id="cd01627">
    <property type="entry name" value="HAD_TPP"/>
    <property type="match status" value="1"/>
</dbReference>
<dbReference type="Gene3D" id="3.40.50.1000">
    <property type="entry name" value="HAD superfamily/HAD-like"/>
    <property type="match status" value="2"/>
</dbReference>
<proteinExistence type="inferred from homology"/>
<dbReference type="Gramene" id="CDP05085">
    <property type="protein sequence ID" value="CDP05085"/>
    <property type="gene ID" value="GSCOC_T00020014001"/>
</dbReference>
<gene>
    <name evidence="8" type="ORF">GSCOC_T00020014001</name>
</gene>
<dbReference type="OMA" id="WNKGLAA"/>
<dbReference type="NCBIfam" id="TIGR01484">
    <property type="entry name" value="HAD-SF-IIB"/>
    <property type="match status" value="1"/>
</dbReference>
<dbReference type="OrthoDB" id="411251at2759"/>
<comment type="pathway">
    <text evidence="3 7">Glycan biosynthesis; trehalose biosynthesis.</text>
</comment>
<dbReference type="GO" id="GO:0004805">
    <property type="term" value="F:trehalose-phosphatase activity"/>
    <property type="evidence" value="ECO:0007669"/>
    <property type="project" value="UniProtKB-EC"/>
</dbReference>
<dbReference type="InterPro" id="IPR044651">
    <property type="entry name" value="OTSB-like"/>
</dbReference>
<dbReference type="InterPro" id="IPR023214">
    <property type="entry name" value="HAD_sf"/>
</dbReference>
<dbReference type="EC" id="3.1.3.12" evidence="7"/>
<dbReference type="EMBL" id="HG739099">
    <property type="protein sequence ID" value="CDP05085.1"/>
    <property type="molecule type" value="Genomic_DNA"/>
</dbReference>
<dbReference type="GO" id="GO:0005992">
    <property type="term" value="P:trehalose biosynthetic process"/>
    <property type="evidence" value="ECO:0007669"/>
    <property type="project" value="UniProtKB-UniPathway"/>
</dbReference>
<evidence type="ECO:0000313" key="8">
    <source>
        <dbReference type="EMBL" id="CDP05085.1"/>
    </source>
</evidence>
<evidence type="ECO:0000256" key="3">
    <source>
        <dbReference type="ARBA" id="ARBA00005199"/>
    </source>
</evidence>
<accession>A0A068U944</accession>
<dbReference type="AlphaFoldDB" id="A0A068U944"/>
<reference evidence="9" key="1">
    <citation type="journal article" date="2014" name="Science">
        <title>The coffee genome provides insight into the convergent evolution of caffeine biosynthesis.</title>
        <authorList>
            <person name="Denoeud F."/>
            <person name="Carretero-Paulet L."/>
            <person name="Dereeper A."/>
            <person name="Droc G."/>
            <person name="Guyot R."/>
            <person name="Pietrella M."/>
            <person name="Zheng C."/>
            <person name="Alberti A."/>
            <person name="Anthony F."/>
            <person name="Aprea G."/>
            <person name="Aury J.M."/>
            <person name="Bento P."/>
            <person name="Bernard M."/>
            <person name="Bocs S."/>
            <person name="Campa C."/>
            <person name="Cenci A."/>
            <person name="Combes M.C."/>
            <person name="Crouzillat D."/>
            <person name="Da Silva C."/>
            <person name="Daddiego L."/>
            <person name="De Bellis F."/>
            <person name="Dussert S."/>
            <person name="Garsmeur O."/>
            <person name="Gayraud T."/>
            <person name="Guignon V."/>
            <person name="Jahn K."/>
            <person name="Jamilloux V."/>
            <person name="Joet T."/>
            <person name="Labadie K."/>
            <person name="Lan T."/>
            <person name="Leclercq J."/>
            <person name="Lepelley M."/>
            <person name="Leroy T."/>
            <person name="Li L.T."/>
            <person name="Librado P."/>
            <person name="Lopez L."/>
            <person name="Munoz A."/>
            <person name="Noel B."/>
            <person name="Pallavicini A."/>
            <person name="Perrotta G."/>
            <person name="Poncet V."/>
            <person name="Pot D."/>
            <person name="Priyono X."/>
            <person name="Rigoreau M."/>
            <person name="Rouard M."/>
            <person name="Rozas J."/>
            <person name="Tranchant-Dubreuil C."/>
            <person name="VanBuren R."/>
            <person name="Zhang Q."/>
            <person name="Andrade A.C."/>
            <person name="Argout X."/>
            <person name="Bertrand B."/>
            <person name="de Kochko A."/>
            <person name="Graziosi G."/>
            <person name="Henry R.J."/>
            <person name="Jayarama X."/>
            <person name="Ming R."/>
            <person name="Nagai C."/>
            <person name="Rounsley S."/>
            <person name="Sankoff D."/>
            <person name="Giuliano G."/>
            <person name="Albert V.A."/>
            <person name="Wincker P."/>
            <person name="Lashermes P."/>
        </authorList>
    </citation>
    <scope>NUCLEOTIDE SEQUENCE [LARGE SCALE GENOMIC DNA]</scope>
    <source>
        <strain evidence="9">cv. DH200-94</strain>
    </source>
</reference>
<evidence type="ECO:0000256" key="6">
    <source>
        <dbReference type="ARBA" id="ARBA00025274"/>
    </source>
</evidence>
<comment type="similarity">
    <text evidence="4 7">Belongs to the trehalose phosphatase family.</text>
</comment>
<dbReference type="InterPro" id="IPR003337">
    <property type="entry name" value="Trehalose_PPase"/>
</dbReference>
<evidence type="ECO:0000256" key="4">
    <source>
        <dbReference type="ARBA" id="ARBA00008770"/>
    </source>
</evidence>
<dbReference type="InParanoid" id="A0A068U944"/>
<comment type="cofactor">
    <cofactor evidence="2 7">
        <name>a divalent metal cation</name>
        <dbReference type="ChEBI" id="CHEBI:60240"/>
    </cofactor>
</comment>
<dbReference type="STRING" id="49390.A0A068U944"/>
<evidence type="ECO:0000256" key="7">
    <source>
        <dbReference type="RuleBase" id="RU361117"/>
    </source>
</evidence>
<name>A0A068U944_COFCA</name>
<keyword evidence="5 7" id="KW-0378">Hydrolase</keyword>
<evidence type="ECO:0000313" key="9">
    <source>
        <dbReference type="Proteomes" id="UP000295252"/>
    </source>
</evidence>
<dbReference type="NCBIfam" id="TIGR00685">
    <property type="entry name" value="T6PP"/>
    <property type="match status" value="1"/>
</dbReference>
<dbReference type="PhylomeDB" id="A0A068U944"/>
<evidence type="ECO:0000256" key="1">
    <source>
        <dbReference type="ARBA" id="ARBA00000500"/>
    </source>
</evidence>
<organism evidence="8 9">
    <name type="scientific">Coffea canephora</name>
    <name type="common">Robusta coffee</name>
    <dbReference type="NCBI Taxonomy" id="49390"/>
    <lineage>
        <taxon>Eukaryota</taxon>
        <taxon>Viridiplantae</taxon>
        <taxon>Streptophyta</taxon>
        <taxon>Embryophyta</taxon>
        <taxon>Tracheophyta</taxon>
        <taxon>Spermatophyta</taxon>
        <taxon>Magnoliopsida</taxon>
        <taxon>eudicotyledons</taxon>
        <taxon>Gunneridae</taxon>
        <taxon>Pentapetalae</taxon>
        <taxon>asterids</taxon>
        <taxon>lamiids</taxon>
        <taxon>Gentianales</taxon>
        <taxon>Rubiaceae</taxon>
        <taxon>Ixoroideae</taxon>
        <taxon>Gardenieae complex</taxon>
        <taxon>Bertiereae - Coffeeae clade</taxon>
        <taxon>Coffeeae</taxon>
        <taxon>Coffea</taxon>
    </lineage>
</organism>
<sequence>MRDNFDRLYVGFSRLFGTTARYGVDYFSRARTDKIEPHEYIEDDSPDELNAADSKYSYWLKEHPSALRAFQGIMKAAVGKQIVIFLDYDGTLTPIVDEPDRAFMSDAMRSAVGEVAKHFPTAIISGRSRNKVYQFVKLDEVYYAGSHGMDIMGPPTKLKSYSYEGKYHTNALDKKGDELSIFQPAKEFLPAIQEILDKMKKGTSDIEGVLIEDNGFCISVHYRHVAQVDYGPLEKKVLSVLAGYPRFHLTRGKKVLEIRPSIQWNKGNALAYLLDTLGFASSSRVLPIYIGDDRTDEDAFKVLRRRGVGYPIIVSSAPRDTLALCSLQDPSEVLSFLIRLARWVSS</sequence>
<dbReference type="SUPFAM" id="SSF56784">
    <property type="entry name" value="HAD-like"/>
    <property type="match status" value="1"/>
</dbReference>
<dbReference type="InterPro" id="IPR006379">
    <property type="entry name" value="HAD-SF_hydro_IIB"/>
</dbReference>
<dbReference type="PANTHER" id="PTHR43768:SF30">
    <property type="entry name" value="TREHALOSE 6-PHOSPHATE PHOSPHATASE"/>
    <property type="match status" value="1"/>
</dbReference>
<comment type="catalytic activity">
    <reaction evidence="1 7">
        <text>alpha,alpha-trehalose 6-phosphate + H2O = alpha,alpha-trehalose + phosphate</text>
        <dbReference type="Rhea" id="RHEA:23420"/>
        <dbReference type="ChEBI" id="CHEBI:15377"/>
        <dbReference type="ChEBI" id="CHEBI:16551"/>
        <dbReference type="ChEBI" id="CHEBI:43474"/>
        <dbReference type="ChEBI" id="CHEBI:58429"/>
        <dbReference type="EC" id="3.1.3.12"/>
    </reaction>
</comment>
<dbReference type="UniPathway" id="UPA00299"/>
<evidence type="ECO:0000256" key="5">
    <source>
        <dbReference type="ARBA" id="ARBA00022801"/>
    </source>
</evidence>
<dbReference type="PANTHER" id="PTHR43768">
    <property type="entry name" value="TREHALOSE 6-PHOSPHATE PHOSPHATASE"/>
    <property type="match status" value="1"/>
</dbReference>
<keyword evidence="9" id="KW-1185">Reference proteome</keyword>